<feature type="compositionally biased region" description="Polar residues" evidence="1">
    <location>
        <begin position="135"/>
        <end position="147"/>
    </location>
</feature>
<dbReference type="Proteomes" id="UP000624419">
    <property type="component" value="Unassembled WGS sequence"/>
</dbReference>
<evidence type="ECO:0008006" key="4">
    <source>
        <dbReference type="Google" id="ProtNLM"/>
    </source>
</evidence>
<gene>
    <name evidence="2" type="ORF">HHX48_08270</name>
</gene>
<dbReference type="InterPro" id="IPR021973">
    <property type="entry name" value="SprA-related"/>
</dbReference>
<organism evidence="2 3">
    <name type="scientific">Salinimonas profundi</name>
    <dbReference type="NCBI Taxonomy" id="2729140"/>
    <lineage>
        <taxon>Bacteria</taxon>
        <taxon>Pseudomonadati</taxon>
        <taxon>Pseudomonadota</taxon>
        <taxon>Gammaproteobacteria</taxon>
        <taxon>Alteromonadales</taxon>
        <taxon>Alteromonadaceae</taxon>
        <taxon>Alteromonas/Salinimonas group</taxon>
        <taxon>Salinimonas</taxon>
    </lineage>
</organism>
<feature type="compositionally biased region" description="Basic and acidic residues" evidence="1">
    <location>
        <begin position="211"/>
        <end position="223"/>
    </location>
</feature>
<reference evidence="2 3" key="1">
    <citation type="submission" date="2020-04" db="EMBL/GenBank/DDBJ databases">
        <title>Salinimonas sp. HHU 13199.</title>
        <authorList>
            <person name="Cui X."/>
            <person name="Zhang D."/>
        </authorList>
    </citation>
    <scope>NUCLEOTIDE SEQUENCE [LARGE SCALE GENOMIC DNA]</scope>
    <source>
        <strain evidence="2 3">HHU 13199</strain>
    </source>
</reference>
<protein>
    <recommendedName>
        <fullName evidence="4">Catalase</fullName>
    </recommendedName>
</protein>
<feature type="compositionally biased region" description="Polar residues" evidence="1">
    <location>
        <begin position="1"/>
        <end position="20"/>
    </location>
</feature>
<keyword evidence="3" id="KW-1185">Reference proteome</keyword>
<feature type="compositionally biased region" description="Low complexity" evidence="1">
    <location>
        <begin position="70"/>
        <end position="81"/>
    </location>
</feature>
<feature type="compositionally biased region" description="Polar residues" evidence="1">
    <location>
        <begin position="160"/>
        <end position="170"/>
    </location>
</feature>
<accession>A0ABR8LNP7</accession>
<proteinExistence type="predicted"/>
<evidence type="ECO:0000313" key="3">
    <source>
        <dbReference type="Proteomes" id="UP000624419"/>
    </source>
</evidence>
<dbReference type="RefSeq" id="WP_191024042.1">
    <property type="nucleotide sequence ID" value="NZ_JABBXD010000003.1"/>
</dbReference>
<evidence type="ECO:0000313" key="2">
    <source>
        <dbReference type="EMBL" id="MBD3585725.1"/>
    </source>
</evidence>
<evidence type="ECO:0000256" key="1">
    <source>
        <dbReference type="SAM" id="MobiDB-lite"/>
    </source>
</evidence>
<comment type="caution">
    <text evidence="2">The sequence shown here is derived from an EMBL/GenBank/DDBJ whole genome shotgun (WGS) entry which is preliminary data.</text>
</comment>
<feature type="compositionally biased region" description="Basic and acidic residues" evidence="1">
    <location>
        <begin position="83"/>
        <end position="127"/>
    </location>
</feature>
<feature type="region of interest" description="Disordered" evidence="1">
    <location>
        <begin position="1"/>
        <end position="229"/>
    </location>
</feature>
<dbReference type="EMBL" id="JABBXD010000003">
    <property type="protein sequence ID" value="MBD3585725.1"/>
    <property type="molecule type" value="Genomic_DNA"/>
</dbReference>
<name>A0ABR8LNP7_9ALTE</name>
<sequence>MNITTPPLSSLATPVSNMNTEAARRDNVLRETIPQSAESDKGRGGQGLGADSDRARQTANNSAAATYERPATADPTATETEAGSDKSGKEQQESAGREHAEQEQQAQKKESEALEKRDREVRTHEQAHSAAGGQYASSPSYEYTTGPDNKRYVTHGEVSIDTSEATTPAKTVQKMEQVRQAALAPVQPSAQDMKVASDAGQAISRANSEMAAEKADDRQRREQGPLTSHIERIQYVYHQAYTPKSAGFQTSA</sequence>
<dbReference type="Pfam" id="PF12118">
    <property type="entry name" value="SprA-related"/>
    <property type="match status" value="1"/>
</dbReference>